<dbReference type="Gene3D" id="3.40.50.1460">
    <property type="match status" value="1"/>
</dbReference>
<sequence>MSTAPQRIPAYVLIIAINGHNLFAPESDAYRLREHWFRLVFQSMLFTTHWCACNSQCNHSPLRNIATNPNILKDAPIIIYFAGHGVQQRFPIPGLGTINAECIIPFDTLSSGNQVLPIPDITISALLGDAKEKGDQISWKISDGLLNIDGEEFKNEDGDIWASFLQENGSADVGPKSRSIATSSPGSLRYQGIKSHTLIASCREYEESFEYSKSGQAPTGVFTSALIERSMTVKKLE</sequence>
<organism evidence="1 2">
    <name type="scientific">Rhizoctonia solani</name>
    <dbReference type="NCBI Taxonomy" id="456999"/>
    <lineage>
        <taxon>Eukaryota</taxon>
        <taxon>Fungi</taxon>
        <taxon>Dikarya</taxon>
        <taxon>Basidiomycota</taxon>
        <taxon>Agaricomycotina</taxon>
        <taxon>Agaricomycetes</taxon>
        <taxon>Cantharellales</taxon>
        <taxon>Ceratobasidiaceae</taxon>
        <taxon>Rhizoctonia</taxon>
    </lineage>
</organism>
<dbReference type="Proteomes" id="UP000614334">
    <property type="component" value="Unassembled WGS sequence"/>
</dbReference>
<comment type="caution">
    <text evidence="1">The sequence shown here is derived from an EMBL/GenBank/DDBJ whole genome shotgun (WGS) entry which is preliminary data.</text>
</comment>
<evidence type="ECO:0000313" key="1">
    <source>
        <dbReference type="EMBL" id="KAF8752289.1"/>
    </source>
</evidence>
<proteinExistence type="predicted"/>
<evidence type="ECO:0000313" key="2">
    <source>
        <dbReference type="Proteomes" id="UP000614334"/>
    </source>
</evidence>
<dbReference type="AlphaFoldDB" id="A0A8H7I9X8"/>
<dbReference type="EMBL" id="JACYCF010000016">
    <property type="protein sequence ID" value="KAF8752289.1"/>
    <property type="molecule type" value="Genomic_DNA"/>
</dbReference>
<accession>A0A8H7I9X8</accession>
<name>A0A8H7I9X8_9AGAM</name>
<protein>
    <submittedName>
        <fullName evidence="1">Uncharacterized protein</fullName>
    </submittedName>
</protein>
<reference evidence="1" key="1">
    <citation type="submission" date="2020-09" db="EMBL/GenBank/DDBJ databases">
        <title>Comparative genome analyses of four rice-infecting Rhizoctonia solani isolates reveal extensive enrichment of homogalacturonan modification genes.</title>
        <authorList>
            <person name="Lee D.-Y."/>
            <person name="Jeon J."/>
            <person name="Kim K.-T."/>
            <person name="Cheong K."/>
            <person name="Song H."/>
            <person name="Choi G."/>
            <person name="Ko J."/>
            <person name="Opiyo S.O."/>
            <person name="Zuo S."/>
            <person name="Madhav S."/>
            <person name="Lee Y.-H."/>
            <person name="Wang G.-L."/>
        </authorList>
    </citation>
    <scope>NUCLEOTIDE SEQUENCE</scope>
    <source>
        <strain evidence="1">AG1-IA B2</strain>
    </source>
</reference>
<gene>
    <name evidence="1" type="ORF">RHS01_08063</name>
</gene>